<dbReference type="RefSeq" id="WP_101303941.1">
    <property type="nucleotide sequence ID" value="NZ_NXGX01000006.1"/>
</dbReference>
<name>A0A2N3L411_9PROT</name>
<gene>
    <name evidence="1" type="ORF">COO92_16700</name>
</gene>
<evidence type="ECO:0008006" key="3">
    <source>
        <dbReference type="Google" id="ProtNLM"/>
    </source>
</evidence>
<reference evidence="1 2" key="1">
    <citation type="submission" date="2017-09" db="EMBL/GenBank/DDBJ databases">
        <title>Biodiversity and function of Thalassospira species in the particle-attached aromatic-hydrocarbon-degrading consortia from the surface seawater of the China South Sea.</title>
        <authorList>
            <person name="Dong C."/>
            <person name="Lai Q."/>
            <person name="Shao Z."/>
        </authorList>
    </citation>
    <scope>NUCLEOTIDE SEQUENCE [LARGE SCALE GENOMIC DNA]</scope>
    <source>
        <strain evidence="1 2">139Z-12</strain>
    </source>
</reference>
<evidence type="ECO:0000313" key="1">
    <source>
        <dbReference type="EMBL" id="PKR57573.1"/>
    </source>
</evidence>
<dbReference type="AlphaFoldDB" id="A0A2N3L411"/>
<protein>
    <recommendedName>
        <fullName evidence="3">Transglycosylase SLT domain-containing protein</fullName>
    </recommendedName>
</protein>
<proteinExistence type="predicted"/>
<dbReference type="EMBL" id="NXGX01000006">
    <property type="protein sequence ID" value="PKR57573.1"/>
    <property type="molecule type" value="Genomic_DNA"/>
</dbReference>
<accession>A0A2N3L411</accession>
<comment type="caution">
    <text evidence="1">The sequence shown here is derived from an EMBL/GenBank/DDBJ whole genome shotgun (WGS) entry which is preliminary data.</text>
</comment>
<sequence>MPINPDQLRTLVVRPVLAALDLSAPDVAENLIMGTAAHESHLGDFIKQVGGGPAMGIYQMEPATLNDCYENYLDYSSRAALKAKVDAYLAVSPALASSTGSGDQPDKASQLATNLAYATAMCRIRYYRAPAAMPSDPNDINALAAYWKQYYNTPLGAGTPEQFVADYQRYIG</sequence>
<organism evidence="1 2">
    <name type="scientific">Thalassospira lohafexi</name>
    <dbReference type="NCBI Taxonomy" id="744227"/>
    <lineage>
        <taxon>Bacteria</taxon>
        <taxon>Pseudomonadati</taxon>
        <taxon>Pseudomonadota</taxon>
        <taxon>Alphaproteobacteria</taxon>
        <taxon>Rhodospirillales</taxon>
        <taxon>Thalassospiraceae</taxon>
        <taxon>Thalassospira</taxon>
    </lineage>
</organism>
<dbReference type="Proteomes" id="UP000233332">
    <property type="component" value="Unassembled WGS sequence"/>
</dbReference>
<keyword evidence="2" id="KW-1185">Reference proteome</keyword>
<evidence type="ECO:0000313" key="2">
    <source>
        <dbReference type="Proteomes" id="UP000233332"/>
    </source>
</evidence>